<accession>A0A2H3IU92</accession>
<dbReference type="AlphaFoldDB" id="A0A2H3IU92"/>
<name>A0A2H3IU92_WOLCO</name>
<evidence type="ECO:0000313" key="3">
    <source>
        <dbReference type="Proteomes" id="UP000218811"/>
    </source>
</evidence>
<organism evidence="2 3">
    <name type="scientific">Wolfiporia cocos (strain MD-104)</name>
    <name type="common">Brown rot fungus</name>
    <dbReference type="NCBI Taxonomy" id="742152"/>
    <lineage>
        <taxon>Eukaryota</taxon>
        <taxon>Fungi</taxon>
        <taxon>Dikarya</taxon>
        <taxon>Basidiomycota</taxon>
        <taxon>Agaricomycotina</taxon>
        <taxon>Agaricomycetes</taxon>
        <taxon>Polyporales</taxon>
        <taxon>Phaeolaceae</taxon>
        <taxon>Wolfiporia</taxon>
    </lineage>
</organism>
<reference evidence="2 3" key="1">
    <citation type="journal article" date="2012" name="Science">
        <title>The Paleozoic origin of enzymatic lignin decomposition reconstructed from 31 fungal genomes.</title>
        <authorList>
            <person name="Floudas D."/>
            <person name="Binder M."/>
            <person name="Riley R."/>
            <person name="Barry K."/>
            <person name="Blanchette R.A."/>
            <person name="Henrissat B."/>
            <person name="Martinez A.T."/>
            <person name="Otillar R."/>
            <person name="Spatafora J.W."/>
            <person name="Yadav J.S."/>
            <person name="Aerts A."/>
            <person name="Benoit I."/>
            <person name="Boyd A."/>
            <person name="Carlson A."/>
            <person name="Copeland A."/>
            <person name="Coutinho P.M."/>
            <person name="de Vries R.P."/>
            <person name="Ferreira P."/>
            <person name="Findley K."/>
            <person name="Foster B."/>
            <person name="Gaskell J."/>
            <person name="Glotzer D."/>
            <person name="Gorecki P."/>
            <person name="Heitman J."/>
            <person name="Hesse C."/>
            <person name="Hori C."/>
            <person name="Igarashi K."/>
            <person name="Jurgens J.A."/>
            <person name="Kallen N."/>
            <person name="Kersten P."/>
            <person name="Kohler A."/>
            <person name="Kuees U."/>
            <person name="Kumar T.K.A."/>
            <person name="Kuo A."/>
            <person name="LaButti K."/>
            <person name="Larrondo L.F."/>
            <person name="Lindquist E."/>
            <person name="Ling A."/>
            <person name="Lombard V."/>
            <person name="Lucas S."/>
            <person name="Lundell T."/>
            <person name="Martin R."/>
            <person name="McLaughlin D.J."/>
            <person name="Morgenstern I."/>
            <person name="Morin E."/>
            <person name="Murat C."/>
            <person name="Nagy L.G."/>
            <person name="Nolan M."/>
            <person name="Ohm R.A."/>
            <person name="Patyshakuliyeva A."/>
            <person name="Rokas A."/>
            <person name="Ruiz-Duenas F.J."/>
            <person name="Sabat G."/>
            <person name="Salamov A."/>
            <person name="Samejima M."/>
            <person name="Schmutz J."/>
            <person name="Slot J.C."/>
            <person name="St John F."/>
            <person name="Stenlid J."/>
            <person name="Sun H."/>
            <person name="Sun S."/>
            <person name="Syed K."/>
            <person name="Tsang A."/>
            <person name="Wiebenga A."/>
            <person name="Young D."/>
            <person name="Pisabarro A."/>
            <person name="Eastwood D.C."/>
            <person name="Martin F."/>
            <person name="Cullen D."/>
            <person name="Grigoriev I.V."/>
            <person name="Hibbett D.S."/>
        </authorList>
    </citation>
    <scope>NUCLEOTIDE SEQUENCE [LARGE SCALE GENOMIC DNA]</scope>
    <source>
        <strain evidence="2 3">MD-104</strain>
    </source>
</reference>
<dbReference type="EMBL" id="KB467831">
    <property type="protein sequence ID" value="PCH32995.1"/>
    <property type="molecule type" value="Genomic_DNA"/>
</dbReference>
<dbReference type="Proteomes" id="UP000218811">
    <property type="component" value="Unassembled WGS sequence"/>
</dbReference>
<feature type="region of interest" description="Disordered" evidence="1">
    <location>
        <begin position="229"/>
        <end position="261"/>
    </location>
</feature>
<protein>
    <submittedName>
        <fullName evidence="2">Uncharacterized protein</fullName>
    </submittedName>
</protein>
<sequence length="362" mass="38544">MTSCATAYEDSDASPPNATDGAAAIGWSLSVSQDGARWDASAPFDASRGRRMNTTQSLVERGRQVGHLPEDLVLFAPRRMVICRVAIIIEGRFSRHRALTGSGNASAPTRSARCPGEEICLPDAPAKPPRCASRKADSLWTFLGLRALPDDATKYDGPARPVPHMTALRARTHNAQTLWRMCAPAPSRSALAVRRTIAVLSPAADPAQGRSSISMQRRACAQCRMWRPGSRLSPTAEHAAHRRPGSGTHSGMRPSPAPQGARGFSASPVLLLDCLRIASLNAAVCAHVCFSGTFHAAPSSPRTTCDFDVEIGMRSGISPFVLSSPLARVTSFNPSPIWSSGLGFLRLQVPAAFPSTWASTLA</sequence>
<evidence type="ECO:0000313" key="2">
    <source>
        <dbReference type="EMBL" id="PCH32995.1"/>
    </source>
</evidence>
<evidence type="ECO:0000256" key="1">
    <source>
        <dbReference type="SAM" id="MobiDB-lite"/>
    </source>
</evidence>
<keyword evidence="3" id="KW-1185">Reference proteome</keyword>
<proteinExistence type="predicted"/>
<gene>
    <name evidence="2" type="ORF">WOLCODRAFT_159761</name>
</gene>